<dbReference type="Gene3D" id="2.60.120.1390">
    <property type="match status" value="1"/>
</dbReference>
<protein>
    <recommendedName>
        <fullName evidence="4">DUF2961 domain-containing protein</fullName>
    </recommendedName>
</protein>
<evidence type="ECO:0000256" key="1">
    <source>
        <dbReference type="SAM" id="MobiDB-lite"/>
    </source>
</evidence>
<feature type="region of interest" description="Disordered" evidence="1">
    <location>
        <begin position="46"/>
        <end position="79"/>
    </location>
</feature>
<evidence type="ECO:0000313" key="3">
    <source>
        <dbReference type="Proteomes" id="UP000613840"/>
    </source>
</evidence>
<name>A0A917W5G8_9ACTN</name>
<dbReference type="InterPro" id="IPR021345">
    <property type="entry name" value="DUF2961"/>
</dbReference>
<feature type="region of interest" description="Disordered" evidence="1">
    <location>
        <begin position="1"/>
        <end position="29"/>
    </location>
</feature>
<reference evidence="2" key="1">
    <citation type="journal article" date="2014" name="Int. J. Syst. Evol. Microbiol.">
        <title>Complete genome sequence of Corynebacterium casei LMG S-19264T (=DSM 44701T), isolated from a smear-ripened cheese.</title>
        <authorList>
            <consortium name="US DOE Joint Genome Institute (JGI-PGF)"/>
            <person name="Walter F."/>
            <person name="Albersmeier A."/>
            <person name="Kalinowski J."/>
            <person name="Ruckert C."/>
        </authorList>
    </citation>
    <scope>NUCLEOTIDE SEQUENCE</scope>
    <source>
        <strain evidence="2">CGMCC 4.7306</strain>
    </source>
</reference>
<dbReference type="Pfam" id="PF11175">
    <property type="entry name" value="DUF2961"/>
    <property type="match status" value="1"/>
</dbReference>
<evidence type="ECO:0008006" key="4">
    <source>
        <dbReference type="Google" id="ProtNLM"/>
    </source>
</evidence>
<organism evidence="2 3">
    <name type="scientific">Microlunatus endophyticus</name>
    <dbReference type="NCBI Taxonomy" id="1716077"/>
    <lineage>
        <taxon>Bacteria</taxon>
        <taxon>Bacillati</taxon>
        <taxon>Actinomycetota</taxon>
        <taxon>Actinomycetes</taxon>
        <taxon>Propionibacteriales</taxon>
        <taxon>Propionibacteriaceae</taxon>
        <taxon>Microlunatus</taxon>
    </lineage>
</organism>
<dbReference type="AlphaFoldDB" id="A0A917W5G8"/>
<comment type="caution">
    <text evidence="2">The sequence shown here is derived from an EMBL/GenBank/DDBJ whole genome shotgun (WGS) entry which is preliminary data.</text>
</comment>
<keyword evidence="3" id="KW-1185">Reference proteome</keyword>
<sequence>MSVRLSESLSERPEVTTTMSDSSAVPPLSTGLAGLSTLRQVQTRSISPENFDGSVGGGGRATEGTGARPARDLGQGWKVSPSVNIGGGETFELGRIDGAGRINHLWLTTHYANWRTLILRAYWDGSDEPAIEVPYGDFFASGWGRFAQVNSEPIAVNPNGGFNSYWPMPFLDGARLTLENTSSADATVYYQITYEVGGDYTGQGYLHAQWRRSNPLPDRENHPLLVEIEGSGHYVGTYLAWGVNSPGWWGEGEIKFYLDDDDRQSDGRWPTICGTGTEDYFGGAWNFDVPGQGYTEFSTPYLGLPQILRPDGLYESQQRFGMYRWHVLDPIHFATRLSVEIQALGWHSGGRYLPLHDDIASTALFYLDRPTTNRPPAPTFDTMELGTNSAAAPHTSR</sequence>
<feature type="region of interest" description="Disordered" evidence="1">
    <location>
        <begin position="375"/>
        <end position="397"/>
    </location>
</feature>
<gene>
    <name evidence="2" type="ORF">GCM10011575_31470</name>
</gene>
<reference evidence="2" key="2">
    <citation type="submission" date="2020-09" db="EMBL/GenBank/DDBJ databases">
        <authorList>
            <person name="Sun Q."/>
            <person name="Zhou Y."/>
        </authorList>
    </citation>
    <scope>NUCLEOTIDE SEQUENCE</scope>
    <source>
        <strain evidence="2">CGMCC 4.7306</strain>
    </source>
</reference>
<accession>A0A917W5G8</accession>
<evidence type="ECO:0000313" key="2">
    <source>
        <dbReference type="EMBL" id="GGL70682.1"/>
    </source>
</evidence>
<proteinExistence type="predicted"/>
<dbReference type="Proteomes" id="UP000613840">
    <property type="component" value="Unassembled WGS sequence"/>
</dbReference>
<dbReference type="EMBL" id="BMMZ01000008">
    <property type="protein sequence ID" value="GGL70682.1"/>
    <property type="molecule type" value="Genomic_DNA"/>
</dbReference>